<keyword evidence="3" id="KW-1185">Reference proteome</keyword>
<feature type="region of interest" description="Disordered" evidence="1">
    <location>
        <begin position="1"/>
        <end position="39"/>
    </location>
</feature>
<evidence type="ECO:0000313" key="2">
    <source>
        <dbReference type="EMBL" id="KAF1988962.1"/>
    </source>
</evidence>
<dbReference type="EMBL" id="ML977146">
    <property type="protein sequence ID" value="KAF1988962.1"/>
    <property type="molecule type" value="Genomic_DNA"/>
</dbReference>
<feature type="compositionally biased region" description="Basic and acidic residues" evidence="1">
    <location>
        <begin position="742"/>
        <end position="763"/>
    </location>
</feature>
<proteinExistence type="predicted"/>
<feature type="compositionally biased region" description="Polar residues" evidence="1">
    <location>
        <begin position="341"/>
        <end position="357"/>
    </location>
</feature>
<accession>A0A6G1H7C3</accession>
<name>A0A6G1H7C3_9PEZI</name>
<feature type="compositionally biased region" description="Basic and acidic residues" evidence="1">
    <location>
        <begin position="21"/>
        <end position="35"/>
    </location>
</feature>
<protein>
    <submittedName>
        <fullName evidence="2">Uncharacterized protein</fullName>
    </submittedName>
</protein>
<feature type="compositionally biased region" description="Basic and acidic residues" evidence="1">
    <location>
        <begin position="317"/>
        <end position="336"/>
    </location>
</feature>
<dbReference type="AlphaFoldDB" id="A0A6G1H7C3"/>
<sequence length="792" mass="83313">MSDRGRREGMHLALPRGTRGRYGEPDYPDKPHEDNDGFIFLEPPAVPGLKFTLSFEESELLRRQSKNGSGGVQPAASGTSAQASFFASASSTQPIFAAKPSALFGFATNPSDPFKFAANSCAQNRFIPGAPASDETSVRMEAWSIRTDTPWPNVRPNILPCSQSTIRQNLRDDSQANKDMWSTFAGLTAAQQQSITEHCKDEKLFLVNVNHYPNLIVFVTRPPEPFEPIFRDAAALASKNGGWFGAAKNPEPLIILPGIAPASHDLFPKRPFIPYQSPQEPTYHRVQTLPVGFVLPDGYVLPEAVDLYTSRASATRDSSRHWQSDSVGKHPGDHPDPFGPSSASRGNATPSAQSQHVGPSGIPGSGISGLFPAPPPATSNFTDPTSLGGANRENPTTSPGQSLFGGANRENPTTSSGLSLFGGASLVNPTTSVQARPSLFSGNLFGGVASGSPAAGSQPAQGSSLFSGLQRSPAPSTQSPFFGLFGGPPAPPTQSTTSVPNLFSGLGRPPQEASGSEPAQRSGLFGGLQASSPATGGLTFEGLQSTPVQPTPSQGAIGEHTDGDTVTASQTLDGLPLVRHPLGLSTTPHDQKTLRGEDFSGEDLGADFGCVGADPIETLENSTKENTPTPILTPQSSPETLNPSNQLKFPNPADVSKFGEASSMSSSPIAVQMRQASSGSIKGGKFHLFNDQDGESFAKLGRKSSGPDFGRFGFSRDGAKEGKSDGEKAGETDEEKESSTVGEKDDKAKEKEKGGNDRGKDEEQSMSEAMANVKIDSDKDIKKKASQGCSPS</sequence>
<feature type="compositionally biased region" description="Polar residues" evidence="1">
    <location>
        <begin position="620"/>
        <end position="648"/>
    </location>
</feature>
<feature type="compositionally biased region" description="Basic and acidic residues" evidence="1">
    <location>
        <begin position="1"/>
        <end position="10"/>
    </location>
</feature>
<feature type="compositionally biased region" description="Low complexity" evidence="1">
    <location>
        <begin position="451"/>
        <end position="464"/>
    </location>
</feature>
<dbReference type="Proteomes" id="UP000800041">
    <property type="component" value="Unassembled WGS sequence"/>
</dbReference>
<feature type="region of interest" description="Disordered" evidence="1">
    <location>
        <begin position="620"/>
        <end position="792"/>
    </location>
</feature>
<feature type="compositionally biased region" description="Basic and acidic residues" evidence="1">
    <location>
        <begin position="717"/>
        <end position="731"/>
    </location>
</feature>
<reference evidence="2" key="1">
    <citation type="journal article" date="2020" name="Stud. Mycol.">
        <title>101 Dothideomycetes genomes: a test case for predicting lifestyles and emergence of pathogens.</title>
        <authorList>
            <person name="Haridas S."/>
            <person name="Albert R."/>
            <person name="Binder M."/>
            <person name="Bloem J."/>
            <person name="Labutti K."/>
            <person name="Salamov A."/>
            <person name="Andreopoulos B."/>
            <person name="Baker S."/>
            <person name="Barry K."/>
            <person name="Bills G."/>
            <person name="Bluhm B."/>
            <person name="Cannon C."/>
            <person name="Castanera R."/>
            <person name="Culley D."/>
            <person name="Daum C."/>
            <person name="Ezra D."/>
            <person name="Gonzalez J."/>
            <person name="Henrissat B."/>
            <person name="Kuo A."/>
            <person name="Liang C."/>
            <person name="Lipzen A."/>
            <person name="Lutzoni F."/>
            <person name="Magnuson J."/>
            <person name="Mondo S."/>
            <person name="Nolan M."/>
            <person name="Ohm R."/>
            <person name="Pangilinan J."/>
            <person name="Park H.-J."/>
            <person name="Ramirez L."/>
            <person name="Alfaro M."/>
            <person name="Sun H."/>
            <person name="Tritt A."/>
            <person name="Yoshinaga Y."/>
            <person name="Zwiers L.-H."/>
            <person name="Turgeon B."/>
            <person name="Goodwin S."/>
            <person name="Spatafora J."/>
            <person name="Crous P."/>
            <person name="Grigoriev I."/>
        </authorList>
    </citation>
    <scope>NUCLEOTIDE SEQUENCE</scope>
    <source>
        <strain evidence="2">CBS 113979</strain>
    </source>
</reference>
<organism evidence="2 3">
    <name type="scientific">Aulographum hederae CBS 113979</name>
    <dbReference type="NCBI Taxonomy" id="1176131"/>
    <lineage>
        <taxon>Eukaryota</taxon>
        <taxon>Fungi</taxon>
        <taxon>Dikarya</taxon>
        <taxon>Ascomycota</taxon>
        <taxon>Pezizomycotina</taxon>
        <taxon>Dothideomycetes</taxon>
        <taxon>Pleosporomycetidae</taxon>
        <taxon>Aulographales</taxon>
        <taxon>Aulographaceae</taxon>
    </lineage>
</organism>
<evidence type="ECO:0000256" key="1">
    <source>
        <dbReference type="SAM" id="MobiDB-lite"/>
    </source>
</evidence>
<feature type="region of interest" description="Disordered" evidence="1">
    <location>
        <begin position="311"/>
        <end position="416"/>
    </location>
</feature>
<feature type="compositionally biased region" description="Polar residues" evidence="1">
    <location>
        <begin position="662"/>
        <end position="680"/>
    </location>
</feature>
<feature type="compositionally biased region" description="Basic and acidic residues" evidence="1">
    <location>
        <begin position="589"/>
        <end position="598"/>
    </location>
</feature>
<feature type="compositionally biased region" description="Polar residues" evidence="1">
    <location>
        <begin position="542"/>
        <end position="554"/>
    </location>
</feature>
<feature type="region of interest" description="Disordered" evidence="1">
    <location>
        <begin position="451"/>
        <end position="600"/>
    </location>
</feature>
<gene>
    <name evidence="2" type="ORF">K402DRAFT_391131</name>
</gene>
<feature type="compositionally biased region" description="Polar residues" evidence="1">
    <location>
        <begin position="465"/>
        <end position="479"/>
    </location>
</feature>
<evidence type="ECO:0000313" key="3">
    <source>
        <dbReference type="Proteomes" id="UP000800041"/>
    </source>
</evidence>